<evidence type="ECO:0000256" key="2">
    <source>
        <dbReference type="ARBA" id="ARBA00023002"/>
    </source>
</evidence>
<evidence type="ECO:0000313" key="6">
    <source>
        <dbReference type="Proteomes" id="UP000012045"/>
    </source>
</evidence>
<dbReference type="PROSITE" id="PS50157">
    <property type="entry name" value="ZINC_FINGER_C2H2_2"/>
    <property type="match status" value="2"/>
</dbReference>
<dbReference type="SUPFAM" id="SSF57667">
    <property type="entry name" value="beta-beta-alpha zinc fingers"/>
    <property type="match status" value="1"/>
</dbReference>
<evidence type="ECO:0000259" key="4">
    <source>
        <dbReference type="PROSITE" id="PS50157"/>
    </source>
</evidence>
<keyword evidence="2" id="KW-0560">Oxidoreductase</keyword>
<gene>
    <name evidence="5" type="ORF">BcDW1_6678</name>
</gene>
<dbReference type="GO" id="GO:0008270">
    <property type="term" value="F:zinc ion binding"/>
    <property type="evidence" value="ECO:0007669"/>
    <property type="project" value="UniProtKB-KW"/>
</dbReference>
<dbReference type="PROSITE" id="PS00028">
    <property type="entry name" value="ZINC_FINGER_C2H2_1"/>
    <property type="match status" value="2"/>
</dbReference>
<dbReference type="SMART" id="SM00355">
    <property type="entry name" value="ZnF_C2H2"/>
    <property type="match status" value="2"/>
</dbReference>
<sequence length="471" mass="51181">MSSPGPLFIVGTGPMIGSHIPRLFATHTFTHIALFARSESTLSASRDFIAAAAPSAKIHTYSADVIDTSGLTSALQTAVKEVGSPEVVVYNAARVSYGNFGEYSEADIVEDFKIPNLGLYTTAKVLLPGLQALAKEKPESHPSLFVTSSPIIYQPFAPVFSLSMAKAAQANLVKLLIEQTKDEVHVALVTIGGPVSEQEPVNNPKHIATKFWELWEQKKGSRDVELLVHNTRLISALSASPSCKLHATTHETTSLEDMASQPIDQQITPPNFGLLLYPGMGFENGADWVPRPNLGATGLEIQFGFWNSAATTYPNTDFSNLTDPGPFIADFLVEGSVENGNLTGTYMNVFGQDVFNEFPSVDYTDVTISNNSAPMLAPAVYPTAFINPDGAYYVPAQVPAHQPVLPCVQQTHQRTTCTRCPRTFSRRSDLPRHMASVHGVGRRAHQCPRTGCGKTYSRSDKVLEHRRKAGH</sequence>
<organism evidence="5 6">
    <name type="scientific">Botryotinia fuckeliana (strain BcDW1)</name>
    <name type="common">Noble rot fungus</name>
    <name type="synonym">Botrytis cinerea</name>
    <dbReference type="NCBI Taxonomy" id="1290391"/>
    <lineage>
        <taxon>Eukaryota</taxon>
        <taxon>Fungi</taxon>
        <taxon>Dikarya</taxon>
        <taxon>Ascomycota</taxon>
        <taxon>Pezizomycotina</taxon>
        <taxon>Leotiomycetes</taxon>
        <taxon>Helotiales</taxon>
        <taxon>Sclerotiniaceae</taxon>
        <taxon>Botrytis</taxon>
    </lineage>
</organism>
<dbReference type="Proteomes" id="UP000012045">
    <property type="component" value="Unassembled WGS sequence"/>
</dbReference>
<dbReference type="Pfam" id="PF00096">
    <property type="entry name" value="zf-C2H2"/>
    <property type="match status" value="2"/>
</dbReference>
<evidence type="ECO:0000256" key="3">
    <source>
        <dbReference type="PROSITE-ProRule" id="PRU00042"/>
    </source>
</evidence>
<protein>
    <submittedName>
        <fullName evidence="5">Putative short-chain dehydrogenase reductase sdr protein</fullName>
    </submittedName>
</protein>
<dbReference type="Pfam" id="PF00106">
    <property type="entry name" value="adh_short"/>
    <property type="match status" value="1"/>
</dbReference>
<dbReference type="EMBL" id="KB707935">
    <property type="protein sequence ID" value="EMR84694.1"/>
    <property type="molecule type" value="Genomic_DNA"/>
</dbReference>
<keyword evidence="3" id="KW-0479">Metal-binding</keyword>
<dbReference type="Gene3D" id="3.30.160.60">
    <property type="entry name" value="Classic Zinc Finger"/>
    <property type="match status" value="1"/>
</dbReference>
<dbReference type="PANTHER" id="PTHR43669">
    <property type="entry name" value="5-KETO-D-GLUCONATE 5-REDUCTASE"/>
    <property type="match status" value="1"/>
</dbReference>
<keyword evidence="3" id="KW-0863">Zinc-finger</keyword>
<evidence type="ECO:0000313" key="5">
    <source>
        <dbReference type="EMBL" id="EMR84694.1"/>
    </source>
</evidence>
<dbReference type="InterPro" id="IPR036291">
    <property type="entry name" value="NAD(P)-bd_dom_sf"/>
</dbReference>
<name>M7TU24_BOTF1</name>
<feature type="domain" description="C2H2-type" evidence="4">
    <location>
        <begin position="415"/>
        <end position="443"/>
    </location>
</feature>
<dbReference type="SUPFAM" id="SSF51735">
    <property type="entry name" value="NAD(P)-binding Rossmann-fold domains"/>
    <property type="match status" value="1"/>
</dbReference>
<dbReference type="OrthoDB" id="5336600at2759"/>
<dbReference type="InterPro" id="IPR036236">
    <property type="entry name" value="Znf_C2H2_sf"/>
</dbReference>
<dbReference type="HOGENOM" id="CLU_579986_0_0_1"/>
<dbReference type="InterPro" id="IPR002347">
    <property type="entry name" value="SDR_fam"/>
</dbReference>
<dbReference type="AlphaFoldDB" id="M7TU24"/>
<dbReference type="Gene3D" id="3.40.50.720">
    <property type="entry name" value="NAD(P)-binding Rossmann-like Domain"/>
    <property type="match status" value="1"/>
</dbReference>
<dbReference type="STRING" id="1290391.M7TU24"/>
<accession>M7TU24</accession>
<keyword evidence="3" id="KW-0862">Zinc</keyword>
<reference evidence="6" key="1">
    <citation type="journal article" date="2013" name="Genome Announc.">
        <title>Draft genome sequence of Botrytis cinerea BcDW1, inoculum for noble rot of grape berries.</title>
        <authorList>
            <person name="Blanco-Ulate B."/>
            <person name="Allen G."/>
            <person name="Powell A.L."/>
            <person name="Cantu D."/>
        </authorList>
    </citation>
    <scope>NUCLEOTIDE SEQUENCE [LARGE SCALE GENOMIC DNA]</scope>
    <source>
        <strain evidence="6">BcDW1</strain>
    </source>
</reference>
<dbReference type="PANTHER" id="PTHR43669:SF3">
    <property type="entry name" value="ALCOHOL DEHYDROGENASE, PUTATIVE (AFU_ORTHOLOGUE AFUA_3G03445)-RELATED"/>
    <property type="match status" value="1"/>
</dbReference>
<feature type="domain" description="C2H2-type" evidence="4">
    <location>
        <begin position="445"/>
        <end position="471"/>
    </location>
</feature>
<proteinExistence type="inferred from homology"/>
<dbReference type="GO" id="GO:0016491">
    <property type="term" value="F:oxidoreductase activity"/>
    <property type="evidence" value="ECO:0007669"/>
    <property type="project" value="UniProtKB-KW"/>
</dbReference>
<comment type="similarity">
    <text evidence="1">Belongs to the short-chain dehydrogenases/reductases (SDR) family.</text>
</comment>
<dbReference type="InterPro" id="IPR013087">
    <property type="entry name" value="Znf_C2H2_type"/>
</dbReference>
<evidence type="ECO:0000256" key="1">
    <source>
        <dbReference type="ARBA" id="ARBA00006484"/>
    </source>
</evidence>